<evidence type="ECO:0000313" key="1">
    <source>
        <dbReference type="EMBL" id="EMZ21558.1"/>
    </source>
</evidence>
<dbReference type="PATRIC" id="fig|1235802.3.peg.4774"/>
<sequence>MKEKKKLSKLEKCLVQEFEADMKTSDRFLRDEECSLPCGSSPGMFLSELFQSCRNLPETDPFSKFAANQDDLLDAGRISILSREAGAGGCMVSFSRRTCDVNGRHYAISDTAYIQIKVKDPAICCSMFMNAANVFAAELYADTFDKCFMMAEVVNSDRICVPLHGSRLFSINKETGRGDETGIIVECVKSSYTGMHGGIIYGTALDRIRRKLWRDGHTDEFANKRIKK</sequence>
<reference evidence="1 2" key="1">
    <citation type="journal article" date="2014" name="Genome Announc.">
        <title>Draft genome sequences of the altered schaedler flora, a defined bacterial community from gnotobiotic mice.</title>
        <authorList>
            <person name="Wannemuehler M.J."/>
            <person name="Overstreet A.M."/>
            <person name="Ward D.V."/>
            <person name="Phillips G.J."/>
        </authorList>
    </citation>
    <scope>NUCLEOTIDE SEQUENCE [LARGE SCALE GENOMIC DNA]</scope>
    <source>
        <strain evidence="1 2">ASF492</strain>
    </source>
</reference>
<protein>
    <submittedName>
        <fullName evidence="1">Uncharacterized protein</fullName>
    </submittedName>
</protein>
<dbReference type="HOGENOM" id="CLU_1213314_0_0_9"/>
<evidence type="ECO:0000313" key="2">
    <source>
        <dbReference type="Proteomes" id="UP000012589"/>
    </source>
</evidence>
<name>N2A542_9FIRM</name>
<dbReference type="AlphaFoldDB" id="N2A542"/>
<dbReference type="STRING" id="1235802.C823_04486"/>
<dbReference type="Proteomes" id="UP000012589">
    <property type="component" value="Unassembled WGS sequence"/>
</dbReference>
<comment type="caution">
    <text evidence="1">The sequence shown here is derived from an EMBL/GenBank/DDBJ whole genome shotgun (WGS) entry which is preliminary data.</text>
</comment>
<keyword evidence="2" id="KW-1185">Reference proteome</keyword>
<dbReference type="EMBL" id="AQFT01000131">
    <property type="protein sequence ID" value="EMZ21558.1"/>
    <property type="molecule type" value="Genomic_DNA"/>
</dbReference>
<accession>N2A542</accession>
<gene>
    <name evidence="1" type="ORF">C823_04486</name>
</gene>
<proteinExistence type="predicted"/>
<organism evidence="1 2">
    <name type="scientific">Eubacterium plexicaudatum ASF492</name>
    <dbReference type="NCBI Taxonomy" id="1235802"/>
    <lineage>
        <taxon>Bacteria</taxon>
        <taxon>Bacillati</taxon>
        <taxon>Bacillota</taxon>
        <taxon>Clostridia</taxon>
        <taxon>Eubacteriales</taxon>
        <taxon>Eubacteriaceae</taxon>
        <taxon>Eubacterium</taxon>
    </lineage>
</organism>